<dbReference type="PANTHER" id="PTHR23131:SF0">
    <property type="entry name" value="ENDORIBONUCLEASE LACTB2"/>
    <property type="match status" value="1"/>
</dbReference>
<dbReference type="CDD" id="cd16278">
    <property type="entry name" value="metallo-hydrolase-like_MBL-fold"/>
    <property type="match status" value="1"/>
</dbReference>
<evidence type="ECO:0000259" key="1">
    <source>
        <dbReference type="SMART" id="SM00849"/>
    </source>
</evidence>
<dbReference type="Proteomes" id="UP000218327">
    <property type="component" value="Unassembled WGS sequence"/>
</dbReference>
<organism evidence="2 3">
    <name type="scientific">SAR86 cluster bacterium</name>
    <dbReference type="NCBI Taxonomy" id="2030880"/>
    <lineage>
        <taxon>Bacteria</taxon>
        <taxon>Pseudomonadati</taxon>
        <taxon>Pseudomonadota</taxon>
        <taxon>Gammaproteobacteria</taxon>
        <taxon>SAR86 cluster</taxon>
    </lineage>
</organism>
<evidence type="ECO:0000313" key="2">
    <source>
        <dbReference type="EMBL" id="PCJ25593.1"/>
    </source>
</evidence>
<dbReference type="SUPFAM" id="SSF56281">
    <property type="entry name" value="Metallo-hydrolase/oxidoreductase"/>
    <property type="match status" value="1"/>
</dbReference>
<dbReference type="Gene3D" id="3.60.15.10">
    <property type="entry name" value="Ribonuclease Z/Hydroxyacylglutathione hydrolase-like"/>
    <property type="match status" value="1"/>
</dbReference>
<name>A0A2A5B239_9GAMM</name>
<protein>
    <recommendedName>
        <fullName evidence="1">Metallo-beta-lactamase domain-containing protein</fullName>
    </recommendedName>
</protein>
<dbReference type="Gene3D" id="1.10.10.10">
    <property type="entry name" value="Winged helix-like DNA-binding domain superfamily/Winged helix DNA-binding domain"/>
    <property type="match status" value="1"/>
</dbReference>
<dbReference type="EMBL" id="NVVJ01000016">
    <property type="protein sequence ID" value="PCJ25593.1"/>
    <property type="molecule type" value="Genomic_DNA"/>
</dbReference>
<feature type="domain" description="Metallo-beta-lactamase" evidence="1">
    <location>
        <begin position="34"/>
        <end position="201"/>
    </location>
</feature>
<dbReference type="InterPro" id="IPR041516">
    <property type="entry name" value="LACTB2_WH"/>
</dbReference>
<sequence length="286" mass="30985">MSSSDAGVARPVANTSIPVKKILGRNPGPMTGPGTNSYLIGRNKLALLDPGPKDDAQFESFMQAIGDGSLEYIFITHTHADHSPGALKLKEATGATLVGLPAPPVVGHDKTFAPEREWQDGEIIQCGEGDDGFSVQLIYTPGHVSNHICYLLQEEQLLFTGDHVLQGTTPVILPPDGDMSAYLDSLTRLQDLSLRALAPGHGNIMTEPQAEIAKLIAHRLKREKKIVDKLAMLGQCDMDKLVHAVYDDVAAHLIPWAKKTLLAHLIKLERDKVVSSVGDTWLLIQA</sequence>
<dbReference type="InterPro" id="IPR036388">
    <property type="entry name" value="WH-like_DNA-bd_sf"/>
</dbReference>
<gene>
    <name evidence="2" type="ORF">COA96_07155</name>
</gene>
<evidence type="ECO:0000313" key="3">
    <source>
        <dbReference type="Proteomes" id="UP000218327"/>
    </source>
</evidence>
<dbReference type="SMART" id="SM00849">
    <property type="entry name" value="Lactamase_B"/>
    <property type="match status" value="1"/>
</dbReference>
<dbReference type="Pfam" id="PF00753">
    <property type="entry name" value="Lactamase_B"/>
    <property type="match status" value="1"/>
</dbReference>
<dbReference type="PANTHER" id="PTHR23131">
    <property type="entry name" value="ENDORIBONUCLEASE LACTB2"/>
    <property type="match status" value="1"/>
</dbReference>
<accession>A0A2A5B239</accession>
<dbReference type="InterPro" id="IPR001279">
    <property type="entry name" value="Metallo-B-lactamas"/>
</dbReference>
<dbReference type="InterPro" id="IPR050662">
    <property type="entry name" value="Sec-metab_biosynth-thioest"/>
</dbReference>
<dbReference type="Pfam" id="PF17778">
    <property type="entry name" value="WHD_BLACT"/>
    <property type="match status" value="1"/>
</dbReference>
<dbReference type="AlphaFoldDB" id="A0A2A5B239"/>
<comment type="caution">
    <text evidence="2">The sequence shown here is derived from an EMBL/GenBank/DDBJ whole genome shotgun (WGS) entry which is preliminary data.</text>
</comment>
<proteinExistence type="predicted"/>
<reference evidence="3" key="1">
    <citation type="submission" date="2017-08" db="EMBL/GenBank/DDBJ databases">
        <title>A dynamic microbial community with high functional redundancy inhabits the cold, oxic subseafloor aquifer.</title>
        <authorList>
            <person name="Tully B.J."/>
            <person name="Wheat C.G."/>
            <person name="Glazer B.T."/>
            <person name="Huber J.A."/>
        </authorList>
    </citation>
    <scope>NUCLEOTIDE SEQUENCE [LARGE SCALE GENOMIC DNA]</scope>
</reference>
<dbReference type="InterPro" id="IPR036866">
    <property type="entry name" value="RibonucZ/Hydroxyglut_hydro"/>
</dbReference>